<dbReference type="Pfam" id="PF13175">
    <property type="entry name" value="AAA_15"/>
    <property type="match status" value="1"/>
</dbReference>
<dbReference type="PANTHER" id="PTHR43581">
    <property type="entry name" value="ATP/GTP PHOSPHATASE"/>
    <property type="match status" value="1"/>
</dbReference>
<evidence type="ECO:0000313" key="3">
    <source>
        <dbReference type="Proteomes" id="UP001629059"/>
    </source>
</evidence>
<dbReference type="InterPro" id="IPR041685">
    <property type="entry name" value="AAA_GajA/Old/RecF-like"/>
</dbReference>
<evidence type="ECO:0000259" key="1">
    <source>
        <dbReference type="Pfam" id="PF13175"/>
    </source>
</evidence>
<dbReference type="Proteomes" id="UP001629059">
    <property type="component" value="Unassembled WGS sequence"/>
</dbReference>
<dbReference type="PANTHER" id="PTHR43581:SF3">
    <property type="entry name" value="AAA+ ATPASE DOMAIN-CONTAINING PROTEIN"/>
    <property type="match status" value="1"/>
</dbReference>
<organism evidence="2 3">
    <name type="scientific">Flavobacterium rhizophilum</name>
    <dbReference type="NCBI Taxonomy" id="3163296"/>
    <lineage>
        <taxon>Bacteria</taxon>
        <taxon>Pseudomonadati</taxon>
        <taxon>Bacteroidota</taxon>
        <taxon>Flavobacteriia</taxon>
        <taxon>Flavobacteriales</taxon>
        <taxon>Flavobacteriaceae</taxon>
        <taxon>Flavobacterium</taxon>
    </lineage>
</organism>
<dbReference type="SUPFAM" id="SSF52540">
    <property type="entry name" value="P-loop containing nucleoside triphosphate hydrolases"/>
    <property type="match status" value="1"/>
</dbReference>
<feature type="domain" description="Endonuclease GajA/Old nuclease/RecF-like AAA" evidence="1">
    <location>
        <begin position="20"/>
        <end position="111"/>
    </location>
</feature>
<protein>
    <submittedName>
        <fullName evidence="2">AAA family ATPase</fullName>
    </submittedName>
</protein>
<reference evidence="2 3" key="1">
    <citation type="submission" date="2024-06" db="EMBL/GenBank/DDBJ databases">
        <authorList>
            <person name="Kaempfer P."/>
            <person name="Viver T."/>
        </authorList>
    </citation>
    <scope>NUCLEOTIDE SEQUENCE [LARGE SCALE GENOMIC DNA]</scope>
    <source>
        <strain evidence="2 3">ST-75</strain>
    </source>
</reference>
<name>A0ABW8YEV8_9FLAO</name>
<sequence length="325" mass="37517">MERISGVKDIEQTELTYNSTKHYFEISITDTDGTTFKVDERSKGALWYLSFLMKTEFRRKKLRLNSGKPIFLIDEPASNLHSTAQQNMIADFQKLVEDTSVIYSTHSQYLISIENIKTTYIIERNEGKVSSTLWSDYIKKDTSNETYYQPLANLLNIIPNSFDIPWTKAIITEGPSDLKVLLVMFEVLHPKAKRKFTIYPGTSAQNLSSLISLNIGWSADFKVLLDSDKEGKSAQKKYIEEYNLDDSIIKILPIDNKKIEGYFTEEEKEKLYFLALNVEKKKISKKDFATVFSILNSTKEKKKKVKQLLSEKTITNFHNLINELV</sequence>
<gene>
    <name evidence="2" type="ORF">ABS768_10845</name>
</gene>
<dbReference type="InterPro" id="IPR027417">
    <property type="entry name" value="P-loop_NTPase"/>
</dbReference>
<dbReference type="Gene3D" id="3.40.50.300">
    <property type="entry name" value="P-loop containing nucleotide triphosphate hydrolases"/>
    <property type="match status" value="1"/>
</dbReference>
<comment type="caution">
    <text evidence="2">The sequence shown here is derived from an EMBL/GenBank/DDBJ whole genome shotgun (WGS) entry which is preliminary data.</text>
</comment>
<accession>A0ABW8YEV8</accession>
<dbReference type="RefSeq" id="WP_408074986.1">
    <property type="nucleotide sequence ID" value="NZ_JBELQB010000007.1"/>
</dbReference>
<dbReference type="EMBL" id="JBELQB010000007">
    <property type="protein sequence ID" value="MFL9837997.1"/>
    <property type="molecule type" value="Genomic_DNA"/>
</dbReference>
<keyword evidence="3" id="KW-1185">Reference proteome</keyword>
<dbReference type="InterPro" id="IPR051396">
    <property type="entry name" value="Bact_Antivir_Def_Nuclease"/>
</dbReference>
<proteinExistence type="predicted"/>
<evidence type="ECO:0000313" key="2">
    <source>
        <dbReference type="EMBL" id="MFL9837997.1"/>
    </source>
</evidence>